<dbReference type="Proteomes" id="UP001231189">
    <property type="component" value="Unassembled WGS sequence"/>
</dbReference>
<dbReference type="AlphaFoldDB" id="A0AAD8WCB7"/>
<feature type="compositionally biased region" description="Polar residues" evidence="1">
    <location>
        <begin position="137"/>
        <end position="147"/>
    </location>
</feature>
<dbReference type="InterPro" id="IPR023780">
    <property type="entry name" value="Chromo_domain"/>
</dbReference>
<feature type="region of interest" description="Disordered" evidence="1">
    <location>
        <begin position="82"/>
        <end position="153"/>
    </location>
</feature>
<reference evidence="3" key="1">
    <citation type="submission" date="2023-07" db="EMBL/GenBank/DDBJ databases">
        <title>A chromosome-level genome assembly of Lolium multiflorum.</title>
        <authorList>
            <person name="Chen Y."/>
            <person name="Copetti D."/>
            <person name="Kolliker R."/>
            <person name="Studer B."/>
        </authorList>
    </citation>
    <scope>NUCLEOTIDE SEQUENCE</scope>
    <source>
        <strain evidence="3">02402/16</strain>
        <tissue evidence="3">Leaf</tissue>
    </source>
</reference>
<feature type="compositionally biased region" description="Basic and acidic residues" evidence="1">
    <location>
        <begin position="122"/>
        <end position="136"/>
    </location>
</feature>
<evidence type="ECO:0000256" key="1">
    <source>
        <dbReference type="SAM" id="MobiDB-lite"/>
    </source>
</evidence>
<dbReference type="SUPFAM" id="SSF54160">
    <property type="entry name" value="Chromo domain-like"/>
    <property type="match status" value="1"/>
</dbReference>
<organism evidence="3 4">
    <name type="scientific">Lolium multiflorum</name>
    <name type="common">Italian ryegrass</name>
    <name type="synonym">Lolium perenne subsp. multiflorum</name>
    <dbReference type="NCBI Taxonomy" id="4521"/>
    <lineage>
        <taxon>Eukaryota</taxon>
        <taxon>Viridiplantae</taxon>
        <taxon>Streptophyta</taxon>
        <taxon>Embryophyta</taxon>
        <taxon>Tracheophyta</taxon>
        <taxon>Spermatophyta</taxon>
        <taxon>Magnoliopsida</taxon>
        <taxon>Liliopsida</taxon>
        <taxon>Poales</taxon>
        <taxon>Poaceae</taxon>
        <taxon>BOP clade</taxon>
        <taxon>Pooideae</taxon>
        <taxon>Poodae</taxon>
        <taxon>Poeae</taxon>
        <taxon>Poeae Chloroplast Group 2 (Poeae type)</taxon>
        <taxon>Loliodinae</taxon>
        <taxon>Loliinae</taxon>
        <taxon>Lolium</taxon>
    </lineage>
</organism>
<dbReference type="InterPro" id="IPR000953">
    <property type="entry name" value="Chromo/chromo_shadow_dom"/>
</dbReference>
<protein>
    <recommendedName>
        <fullName evidence="2">Chromo domain-containing protein</fullName>
    </recommendedName>
</protein>
<evidence type="ECO:0000313" key="3">
    <source>
        <dbReference type="EMBL" id="KAK1648872.1"/>
    </source>
</evidence>
<evidence type="ECO:0000259" key="2">
    <source>
        <dbReference type="PROSITE" id="PS50013"/>
    </source>
</evidence>
<dbReference type="InterPro" id="IPR016197">
    <property type="entry name" value="Chromo-like_dom_sf"/>
</dbReference>
<feature type="compositionally biased region" description="Polar residues" evidence="1">
    <location>
        <begin position="106"/>
        <end position="119"/>
    </location>
</feature>
<name>A0AAD8WCB7_LOLMU</name>
<comment type="caution">
    <text evidence="3">The sequence shown here is derived from an EMBL/GenBank/DDBJ whole genome shotgun (WGS) entry which is preliminary data.</text>
</comment>
<feature type="compositionally biased region" description="Basic residues" evidence="1">
    <location>
        <begin position="674"/>
        <end position="685"/>
    </location>
</feature>
<evidence type="ECO:0000313" key="4">
    <source>
        <dbReference type="Proteomes" id="UP001231189"/>
    </source>
</evidence>
<dbReference type="Gene3D" id="2.40.50.40">
    <property type="match status" value="1"/>
</dbReference>
<keyword evidence="4" id="KW-1185">Reference proteome</keyword>
<proteinExistence type="predicted"/>
<dbReference type="Pfam" id="PF00385">
    <property type="entry name" value="Chromo"/>
    <property type="match status" value="1"/>
</dbReference>
<sequence>MEEFEGRVMRELEILKSVSAKLEGLTDITSRLGALDEKIGEQGQRIDAVQAKVNLTMASLSEVRQEQVAAARALKQSTTTIDVEGDGIIQPRPPPPFSNPLVSPLTSPRFTAAPNQQQFDPGKGKDDNSSKHRDDTSNTSRDGSSSKKPWMPKMDFPRFSGTDARIWLDGCVSYFLLYDIPDSFRVTSATLHMTGDAAHWFHSYKLDHDWPSWLQFRQAVLQEFDVNVHREKMRELMVMKQRGSVEEYKREFYQLVYQLKLYEPAVSETMLVTRFVLGLKEELKAAVEIQLPNTVSEADAYAKMQEDILSRQRTSKITPARVPFQKADSRPNSISAGDLWKARQLKEYRRANGQCFSCGERYAPGHVCAKLPITTATVHNMETTWTGQERLSDELLDEVENQEAAIAALQLSEHVPDHTPVFSDLPATLDLAATDAVPEAILDRKLVKRGKSAHLQVLIKWSLYPVSEATWEDYDTLKARFPSAPAWGHAGSQGEEPVSTIDEALTEESPDGAGLAQGFVYRLLGLDNVKESMRSGVARAVAACMCELQNDTMNDFKSTEVDIGHRTHTSAIAVQNRSVLHGCPGVQVTLQAPSRSYLSGGIRACSSKVVRHVSRFGKRQQIPPPLHIVPEQVAVASEYSSKAGLAFPMIDKMVFYHTQRELARVLHGLKRHPRRPVKEGLRRRREAGACPQVAA</sequence>
<gene>
    <name evidence="3" type="ORF">QYE76_066677</name>
</gene>
<dbReference type="EMBL" id="JAUUTY010000004">
    <property type="protein sequence ID" value="KAK1648872.1"/>
    <property type="molecule type" value="Genomic_DNA"/>
</dbReference>
<accession>A0AAD8WCB7</accession>
<feature type="domain" description="Chromo" evidence="2">
    <location>
        <begin position="436"/>
        <end position="482"/>
    </location>
</feature>
<dbReference type="Pfam" id="PF03732">
    <property type="entry name" value="Retrotrans_gag"/>
    <property type="match status" value="1"/>
</dbReference>
<feature type="region of interest" description="Disordered" evidence="1">
    <location>
        <begin position="674"/>
        <end position="695"/>
    </location>
</feature>
<dbReference type="InterPro" id="IPR005162">
    <property type="entry name" value="Retrotrans_gag_dom"/>
</dbReference>
<dbReference type="PROSITE" id="PS50013">
    <property type="entry name" value="CHROMO_2"/>
    <property type="match status" value="1"/>
</dbReference>